<reference evidence="3" key="1">
    <citation type="submission" date="2015-07" db="EMBL/GenBank/DDBJ databases">
        <title>Fjat-10036 dsm4.</title>
        <authorList>
            <person name="Liu B."/>
            <person name="Wang J."/>
            <person name="Zhu Y."/>
            <person name="Liu G."/>
            <person name="Chen Q."/>
            <person name="Chen Z."/>
            <person name="Lan J."/>
            <person name="Che J."/>
            <person name="Ge C."/>
            <person name="Shi H."/>
            <person name="Pan Z."/>
            <person name="Liu X."/>
        </authorList>
    </citation>
    <scope>NUCLEOTIDE SEQUENCE [LARGE SCALE GENOMIC DNA]</scope>
    <source>
        <strain evidence="3">DSM 4</strain>
    </source>
</reference>
<dbReference type="AlphaFoldDB" id="A0A0M0GDB8"/>
<dbReference type="PATRIC" id="fig|1459.3.peg.2515"/>
<gene>
    <name evidence="2" type="ORF">AF332_11685</name>
</gene>
<dbReference type="PROSITE" id="PS50943">
    <property type="entry name" value="HTH_CROC1"/>
    <property type="match status" value="1"/>
</dbReference>
<keyword evidence="3" id="KW-1185">Reference proteome</keyword>
<dbReference type="InterPro" id="IPR010982">
    <property type="entry name" value="Lambda_DNA-bd_dom_sf"/>
</dbReference>
<dbReference type="STRING" id="1459.AF332_11685"/>
<dbReference type="CDD" id="cd00093">
    <property type="entry name" value="HTH_XRE"/>
    <property type="match status" value="1"/>
</dbReference>
<dbReference type="SUPFAM" id="SSF47413">
    <property type="entry name" value="lambda repressor-like DNA-binding domains"/>
    <property type="match status" value="1"/>
</dbReference>
<dbReference type="Gene3D" id="1.10.260.40">
    <property type="entry name" value="lambda repressor-like DNA-binding domains"/>
    <property type="match status" value="1"/>
</dbReference>
<evidence type="ECO:0000313" key="3">
    <source>
        <dbReference type="Proteomes" id="UP000037109"/>
    </source>
</evidence>
<dbReference type="Proteomes" id="UP000037109">
    <property type="component" value="Unassembled WGS sequence"/>
</dbReference>
<dbReference type="Pfam" id="PF01381">
    <property type="entry name" value="HTH_3"/>
    <property type="match status" value="1"/>
</dbReference>
<dbReference type="SMART" id="SM00530">
    <property type="entry name" value="HTH_XRE"/>
    <property type="match status" value="1"/>
</dbReference>
<organism evidence="2 3">
    <name type="scientific">Sporosarcina globispora</name>
    <name type="common">Bacillus globisporus</name>
    <dbReference type="NCBI Taxonomy" id="1459"/>
    <lineage>
        <taxon>Bacteria</taxon>
        <taxon>Bacillati</taxon>
        <taxon>Bacillota</taxon>
        <taxon>Bacilli</taxon>
        <taxon>Bacillales</taxon>
        <taxon>Caryophanaceae</taxon>
        <taxon>Sporosarcina</taxon>
    </lineage>
</organism>
<comment type="caution">
    <text evidence="2">The sequence shown here is derived from an EMBL/GenBank/DDBJ whole genome shotgun (WGS) entry which is preliminary data.</text>
</comment>
<evidence type="ECO:0000259" key="1">
    <source>
        <dbReference type="PROSITE" id="PS50943"/>
    </source>
</evidence>
<accession>A0A0M0GDB8</accession>
<dbReference type="GO" id="GO:0003677">
    <property type="term" value="F:DNA binding"/>
    <property type="evidence" value="ECO:0007669"/>
    <property type="project" value="InterPro"/>
</dbReference>
<dbReference type="RefSeq" id="WP_053434773.1">
    <property type="nucleotide sequence ID" value="NZ_LGUF01000007.1"/>
</dbReference>
<dbReference type="InterPro" id="IPR001387">
    <property type="entry name" value="Cro/C1-type_HTH"/>
</dbReference>
<dbReference type="EMBL" id="LGUF01000007">
    <property type="protein sequence ID" value="KON87421.1"/>
    <property type="molecule type" value="Genomic_DNA"/>
</dbReference>
<name>A0A0M0GDB8_SPOGL</name>
<dbReference type="OrthoDB" id="2472497at2"/>
<feature type="domain" description="HTH cro/C1-type" evidence="1">
    <location>
        <begin position="11"/>
        <end position="65"/>
    </location>
</feature>
<protein>
    <recommendedName>
        <fullName evidence="1">HTH cro/C1-type domain-containing protein</fullName>
    </recommendedName>
</protein>
<evidence type="ECO:0000313" key="2">
    <source>
        <dbReference type="EMBL" id="KON87421.1"/>
    </source>
</evidence>
<sequence>MPKDIIGKCLLLDLIKRADMSQIELSELTGISKQQINEYISNSRTMSLFNAKIIANVLRCSIDDLYEWKL</sequence>
<proteinExistence type="predicted"/>